<comment type="subcellular location">
    <subcellularLocation>
        <location evidence="1">Cell outer membrane</location>
    </subcellularLocation>
</comment>
<dbReference type="RefSeq" id="WP_007654931.1">
    <property type="nucleotide sequence ID" value="NZ_KQ033912.1"/>
</dbReference>
<dbReference type="Pfam" id="PF14322">
    <property type="entry name" value="SusD-like_3"/>
    <property type="match status" value="1"/>
</dbReference>
<dbReference type="EMBL" id="AQHV01000004">
    <property type="protein sequence ID" value="KKB58992.1"/>
    <property type="molecule type" value="Genomic_DNA"/>
</dbReference>
<dbReference type="SUPFAM" id="SSF48452">
    <property type="entry name" value="TPR-like"/>
    <property type="match status" value="1"/>
</dbReference>
<comment type="caution">
    <text evidence="8">The sequence shown here is derived from an EMBL/GenBank/DDBJ whole genome shotgun (WGS) entry which is preliminary data.</text>
</comment>
<dbReference type="InterPro" id="IPR033985">
    <property type="entry name" value="SusD-like_N"/>
</dbReference>
<evidence type="ECO:0000259" key="7">
    <source>
        <dbReference type="Pfam" id="PF14322"/>
    </source>
</evidence>
<gene>
    <name evidence="8" type="ORF">HMPREF1535_00817</name>
</gene>
<dbReference type="Gene3D" id="1.25.40.390">
    <property type="match status" value="1"/>
</dbReference>
<dbReference type="Proteomes" id="UP000033047">
    <property type="component" value="Unassembled WGS sequence"/>
</dbReference>
<dbReference type="Pfam" id="PF07980">
    <property type="entry name" value="SusD_RagB"/>
    <property type="match status" value="1"/>
</dbReference>
<keyword evidence="4" id="KW-0472">Membrane</keyword>
<sequence>MKKLNILALCAAVCLSSCDPLGIEPTNKVGEEQFWSNAQLTRTFVNQFYLWSPAGANQAFQAEQWSDNACGNIDRDQNTFRQYSFNNREYDELNSVTGLIGAPWDAGYKNIRQANLAIERIPEVPNITDSERAQLLAESYAFRGLFYADMERYWGIMPIVTQSMTIFDETMLPQNSREEVFDQILSDYDKALEYFKQTTAAPALGLINESAVQVLKSRSALAAACAAEASAKGLYDKLSGSAESKTLYKFSKNANHYYQQAYDAAKSVIGKYQLDPDYSNLFNTSSGHQSVEAIWPVMFNEANRAEFSPMKQSHPEGRMYGATTDFSPNWGGDRGGSYPTQDLVDCYYQKDKVTGKWMQWWKTTQAKEMGVAKNANGEWAAESENYLQMYTDRDKRFYATIVYDSSYFANRNELRYLVRTWIDLSEPTRSEKYSALHTEFRNSEKLAVTGRAQSTVTSYYPTKYTVGRFNEDGTVNYTQSALSYFQVRYAEALLNYAEAAYKLGGKENEVRDAVNQIRNRAGLDNFDESAVGHNLWEEYKLQRRIEFAFEVPGFRYFDLLRWGESEGKTTIEELNKSSKGMFIFRKGVESTEVEDNGYLASKDAPKYFTPHFDIRPITSLSGNVVYYERKFNDAVYYKLPFARTTLDVNGNFVQNPGWENRSYQ</sequence>
<dbReference type="PATRIC" id="fig|927665.4.peg.835"/>
<organism evidence="8 9">
    <name type="scientific">Parabacteroides goldsteinii DSM 19448 = WAL 12034</name>
    <dbReference type="NCBI Taxonomy" id="927665"/>
    <lineage>
        <taxon>Bacteria</taxon>
        <taxon>Pseudomonadati</taxon>
        <taxon>Bacteroidota</taxon>
        <taxon>Bacteroidia</taxon>
        <taxon>Bacteroidales</taxon>
        <taxon>Tannerellaceae</taxon>
        <taxon>Parabacteroides</taxon>
    </lineage>
</organism>
<dbReference type="AlphaFoldDB" id="A0A0F5JNI3"/>
<evidence type="ECO:0000256" key="3">
    <source>
        <dbReference type="ARBA" id="ARBA00022729"/>
    </source>
</evidence>
<accession>A0A0F5JNI3</accession>
<dbReference type="HOGENOM" id="CLU_015553_0_2_10"/>
<evidence type="ECO:0000313" key="9">
    <source>
        <dbReference type="Proteomes" id="UP000033047"/>
    </source>
</evidence>
<evidence type="ECO:0000313" key="8">
    <source>
        <dbReference type="EMBL" id="KKB58992.1"/>
    </source>
</evidence>
<dbReference type="InterPro" id="IPR012944">
    <property type="entry name" value="SusD_RagB_dom"/>
</dbReference>
<reference evidence="8 9" key="1">
    <citation type="submission" date="2013-04" db="EMBL/GenBank/DDBJ databases">
        <title>The Genome Sequence of Parabacteroides goldsteinii DSM 19448.</title>
        <authorList>
            <consortium name="The Broad Institute Genomics Platform"/>
            <person name="Earl A."/>
            <person name="Ward D."/>
            <person name="Feldgarden M."/>
            <person name="Gevers D."/>
            <person name="Martens E."/>
            <person name="Sakamoto M."/>
            <person name="Benno Y."/>
            <person name="Song Y."/>
            <person name="Liu C."/>
            <person name="Lee J."/>
            <person name="Bolanos M."/>
            <person name="Vaisanen M.L."/>
            <person name="Finegold S.M."/>
            <person name="Walker B."/>
            <person name="Young S."/>
            <person name="Zeng Q."/>
            <person name="Gargeya S."/>
            <person name="Fitzgerald M."/>
            <person name="Haas B."/>
            <person name="Abouelleil A."/>
            <person name="Allen A.W."/>
            <person name="Alvarado L."/>
            <person name="Arachchi H.M."/>
            <person name="Berlin A.M."/>
            <person name="Chapman S.B."/>
            <person name="Gainer-Dewar J."/>
            <person name="Goldberg J."/>
            <person name="Griggs A."/>
            <person name="Gujja S."/>
            <person name="Hansen M."/>
            <person name="Howarth C."/>
            <person name="Imamovic A."/>
            <person name="Ireland A."/>
            <person name="Larimer J."/>
            <person name="McCowan C."/>
            <person name="Murphy C."/>
            <person name="Pearson M."/>
            <person name="Poon T.W."/>
            <person name="Priest M."/>
            <person name="Roberts A."/>
            <person name="Saif S."/>
            <person name="Shea T."/>
            <person name="Sisk P."/>
            <person name="Sykes S."/>
            <person name="Wortman J."/>
            <person name="Nusbaum C."/>
            <person name="Birren B."/>
        </authorList>
    </citation>
    <scope>NUCLEOTIDE SEQUENCE [LARGE SCALE GENOMIC DNA]</scope>
    <source>
        <strain evidence="8 9">DSM 19448</strain>
    </source>
</reference>
<proteinExistence type="inferred from homology"/>
<evidence type="ECO:0000256" key="5">
    <source>
        <dbReference type="ARBA" id="ARBA00023237"/>
    </source>
</evidence>
<evidence type="ECO:0000256" key="1">
    <source>
        <dbReference type="ARBA" id="ARBA00004442"/>
    </source>
</evidence>
<protein>
    <recommendedName>
        <fullName evidence="10">RagB/SusD domain-containing protein</fullName>
    </recommendedName>
</protein>
<keyword evidence="3" id="KW-0732">Signal</keyword>
<evidence type="ECO:0000256" key="2">
    <source>
        <dbReference type="ARBA" id="ARBA00006275"/>
    </source>
</evidence>
<comment type="similarity">
    <text evidence="2">Belongs to the SusD family.</text>
</comment>
<evidence type="ECO:0008006" key="10">
    <source>
        <dbReference type="Google" id="ProtNLM"/>
    </source>
</evidence>
<name>A0A0F5JNI3_9BACT</name>
<evidence type="ECO:0000259" key="6">
    <source>
        <dbReference type="Pfam" id="PF07980"/>
    </source>
</evidence>
<evidence type="ECO:0000256" key="4">
    <source>
        <dbReference type="ARBA" id="ARBA00023136"/>
    </source>
</evidence>
<feature type="domain" description="RagB/SusD" evidence="6">
    <location>
        <begin position="306"/>
        <end position="658"/>
    </location>
</feature>
<keyword evidence="5" id="KW-0998">Cell outer membrane</keyword>
<dbReference type="GO" id="GO:0009279">
    <property type="term" value="C:cell outer membrane"/>
    <property type="evidence" value="ECO:0007669"/>
    <property type="project" value="UniProtKB-SubCell"/>
</dbReference>
<dbReference type="STRING" id="927665.HMPREF1535_00817"/>
<feature type="domain" description="SusD-like N-terminal" evidence="7">
    <location>
        <begin position="45"/>
        <end position="211"/>
    </location>
</feature>
<dbReference type="InterPro" id="IPR011990">
    <property type="entry name" value="TPR-like_helical_dom_sf"/>
</dbReference>